<organism evidence="3 4">
    <name type="scientific">Roseisolibacter agri</name>
    <dbReference type="NCBI Taxonomy" id="2014610"/>
    <lineage>
        <taxon>Bacteria</taxon>
        <taxon>Pseudomonadati</taxon>
        <taxon>Gemmatimonadota</taxon>
        <taxon>Gemmatimonadia</taxon>
        <taxon>Gemmatimonadales</taxon>
        <taxon>Gemmatimonadaceae</taxon>
        <taxon>Roseisolibacter</taxon>
    </lineage>
</organism>
<accession>A0AA37VE03</accession>
<gene>
    <name evidence="3" type="ORF">rosag_09470</name>
</gene>
<evidence type="ECO:0000259" key="2">
    <source>
        <dbReference type="Pfam" id="PF00144"/>
    </source>
</evidence>
<sequence length="382" mass="40541">MTPRRTRKAVGWIVATIVGMVTLAAVAAAQPGGPSAPQLDSLVRAAQQSIGAPGISVAVGVGGRIAYSGAFGSADVENAVPATAATVYRTASVAKPFTAAAVLRLAAQRKLELDRSIRAYVRELPATYDRVTLRDLLRHTGGVRHYRNDAEFVTTRHCDSLAQALAIFATDSLEHAPGEKITYSSYGYTLLGLAVERASGQRYVDVVRTTVFEPAGMRGTRLDDLAVVPHRARGYRRAEGQPLANAPPLDASCRVPAGGFVATAEDLVRFAMALDAGTLLDARSVREMTRSHLTPDIIARTLAGLPVPPGYQPPGMGFGWAVEPDGRAVYHGGNQPGFTSMLYHVPDRDLSVAVMTNLDGAGDALTELARRIAATYADPVRK</sequence>
<dbReference type="Proteomes" id="UP001161325">
    <property type="component" value="Unassembled WGS sequence"/>
</dbReference>
<dbReference type="AlphaFoldDB" id="A0AA37VE03"/>
<dbReference type="RefSeq" id="WP_284348883.1">
    <property type="nucleotide sequence ID" value="NZ_BRXS01000002.1"/>
</dbReference>
<keyword evidence="1" id="KW-0732">Signal</keyword>
<name>A0AA37VE03_9BACT</name>
<comment type="caution">
    <text evidence="3">The sequence shown here is derived from an EMBL/GenBank/DDBJ whole genome shotgun (WGS) entry which is preliminary data.</text>
</comment>
<protein>
    <recommendedName>
        <fullName evidence="2">Beta-lactamase-related domain-containing protein</fullName>
    </recommendedName>
</protein>
<dbReference type="InterPro" id="IPR050491">
    <property type="entry name" value="AmpC-like"/>
</dbReference>
<feature type="signal peptide" evidence="1">
    <location>
        <begin position="1"/>
        <end position="27"/>
    </location>
</feature>
<dbReference type="Gene3D" id="3.40.710.10">
    <property type="entry name" value="DD-peptidase/beta-lactamase superfamily"/>
    <property type="match status" value="1"/>
</dbReference>
<dbReference type="Pfam" id="PF00144">
    <property type="entry name" value="Beta-lactamase"/>
    <property type="match status" value="1"/>
</dbReference>
<evidence type="ECO:0000256" key="1">
    <source>
        <dbReference type="SAM" id="SignalP"/>
    </source>
</evidence>
<evidence type="ECO:0000313" key="3">
    <source>
        <dbReference type="EMBL" id="GLC24434.1"/>
    </source>
</evidence>
<dbReference type="SUPFAM" id="SSF56601">
    <property type="entry name" value="beta-lactamase/transpeptidase-like"/>
    <property type="match status" value="1"/>
</dbReference>
<proteinExistence type="predicted"/>
<dbReference type="InterPro" id="IPR012338">
    <property type="entry name" value="Beta-lactam/transpept-like"/>
</dbReference>
<reference evidence="3" key="1">
    <citation type="submission" date="2022-08" db="EMBL/GenBank/DDBJ databases">
        <title>Draft genome sequencing of Roseisolibacter agri AW1220.</title>
        <authorList>
            <person name="Tobiishi Y."/>
            <person name="Tonouchi A."/>
        </authorList>
    </citation>
    <scope>NUCLEOTIDE SEQUENCE</scope>
    <source>
        <strain evidence="3">AW1220</strain>
    </source>
</reference>
<evidence type="ECO:0000313" key="4">
    <source>
        <dbReference type="Proteomes" id="UP001161325"/>
    </source>
</evidence>
<feature type="chain" id="PRO_5041234538" description="Beta-lactamase-related domain-containing protein" evidence="1">
    <location>
        <begin position="28"/>
        <end position="382"/>
    </location>
</feature>
<dbReference type="PANTHER" id="PTHR46825">
    <property type="entry name" value="D-ALANYL-D-ALANINE-CARBOXYPEPTIDASE/ENDOPEPTIDASE AMPH"/>
    <property type="match status" value="1"/>
</dbReference>
<keyword evidence="4" id="KW-1185">Reference proteome</keyword>
<dbReference type="EMBL" id="BRXS01000002">
    <property type="protein sequence ID" value="GLC24434.1"/>
    <property type="molecule type" value="Genomic_DNA"/>
</dbReference>
<dbReference type="PANTHER" id="PTHR46825:SF9">
    <property type="entry name" value="BETA-LACTAMASE-RELATED DOMAIN-CONTAINING PROTEIN"/>
    <property type="match status" value="1"/>
</dbReference>
<feature type="domain" description="Beta-lactamase-related" evidence="2">
    <location>
        <begin position="39"/>
        <end position="375"/>
    </location>
</feature>
<dbReference type="InterPro" id="IPR001466">
    <property type="entry name" value="Beta-lactam-related"/>
</dbReference>